<evidence type="ECO:0000256" key="1">
    <source>
        <dbReference type="SAM" id="Phobius"/>
    </source>
</evidence>
<feature type="transmembrane region" description="Helical" evidence="1">
    <location>
        <begin position="28"/>
        <end position="49"/>
    </location>
</feature>
<evidence type="ECO:0000313" key="2">
    <source>
        <dbReference type="EMBL" id="OBQ45993.1"/>
    </source>
</evidence>
<reference evidence="2 3" key="1">
    <citation type="submission" date="2015-01" db="EMBL/GenBank/DDBJ databases">
        <title>Desulfovibrio sp. JC271 draft genome sequence.</title>
        <authorList>
            <person name="Shivani Y."/>
            <person name="Subhash Y."/>
            <person name="Sasikala C."/>
            <person name="Ramana C.V."/>
        </authorList>
    </citation>
    <scope>NUCLEOTIDE SEQUENCE [LARGE SCALE GENOMIC DNA]</scope>
    <source>
        <strain evidence="2 3">JC271</strain>
    </source>
</reference>
<name>A0A1B7X9D3_9BACT</name>
<accession>A0A1B7X9D3</accession>
<evidence type="ECO:0000313" key="3">
    <source>
        <dbReference type="Proteomes" id="UP000091979"/>
    </source>
</evidence>
<keyword evidence="1" id="KW-1133">Transmembrane helix</keyword>
<evidence type="ECO:0008006" key="4">
    <source>
        <dbReference type="Google" id="ProtNLM"/>
    </source>
</evidence>
<keyword evidence="3" id="KW-1185">Reference proteome</keyword>
<dbReference type="RefSeq" id="WP_066858097.1">
    <property type="nucleotide sequence ID" value="NZ_JXMS01000033.1"/>
</dbReference>
<proteinExistence type="predicted"/>
<organism evidence="2 3">
    <name type="scientific">Halodesulfovibrio spirochaetisodalis</name>
    <dbReference type="NCBI Taxonomy" id="1560234"/>
    <lineage>
        <taxon>Bacteria</taxon>
        <taxon>Pseudomonadati</taxon>
        <taxon>Thermodesulfobacteriota</taxon>
        <taxon>Desulfovibrionia</taxon>
        <taxon>Desulfovibrionales</taxon>
        <taxon>Desulfovibrionaceae</taxon>
        <taxon>Halodesulfovibrio</taxon>
    </lineage>
</organism>
<dbReference type="EMBL" id="JXMS01000033">
    <property type="protein sequence ID" value="OBQ45993.1"/>
    <property type="molecule type" value="Genomic_DNA"/>
</dbReference>
<dbReference type="AlphaFoldDB" id="A0A1B7X9D3"/>
<feature type="transmembrane region" description="Helical" evidence="1">
    <location>
        <begin position="144"/>
        <end position="161"/>
    </location>
</feature>
<feature type="transmembrane region" description="Helical" evidence="1">
    <location>
        <begin position="56"/>
        <end position="78"/>
    </location>
</feature>
<dbReference type="Proteomes" id="UP000091979">
    <property type="component" value="Unassembled WGS sequence"/>
</dbReference>
<keyword evidence="1" id="KW-0812">Transmembrane</keyword>
<comment type="caution">
    <text evidence="2">The sequence shown here is derived from an EMBL/GenBank/DDBJ whole genome shotgun (WGS) entry which is preliminary data.</text>
</comment>
<dbReference type="PATRIC" id="fig|1560234.3.peg.2272"/>
<dbReference type="OrthoDB" id="5704311at2"/>
<protein>
    <recommendedName>
        <fullName evidence="4">Permease</fullName>
    </recommendedName>
</protein>
<feature type="transmembrane region" description="Helical" evidence="1">
    <location>
        <begin position="120"/>
        <end position="138"/>
    </location>
</feature>
<gene>
    <name evidence="2" type="ORF">SP90_14955</name>
</gene>
<keyword evidence="1" id="KW-0472">Membrane</keyword>
<sequence>MERLLEFIPLALFLTAMRTIPTSYEHYWLLTYGMSALAAAACIGFKLVTRSFQNKILLGINGYVISGALAIVSGQFWLMELYSTLQSAAMLLWIMGAGIYGLLFSAWFPAVFSDTKQTSLYGAIMALLTAGSFGLAFMYPDSRLLSETIPFSTLFIAHYVLTARLQEKLATQ</sequence>
<feature type="transmembrane region" description="Helical" evidence="1">
    <location>
        <begin position="90"/>
        <end position="108"/>
    </location>
</feature>